<name>A0A2P2R3M4_RHIMU</name>
<dbReference type="EMBL" id="GGEC01093385">
    <property type="protein sequence ID" value="MBX73869.1"/>
    <property type="molecule type" value="Transcribed_RNA"/>
</dbReference>
<reference evidence="1" key="1">
    <citation type="submission" date="2018-02" db="EMBL/GenBank/DDBJ databases">
        <title>Rhizophora mucronata_Transcriptome.</title>
        <authorList>
            <person name="Meera S.P."/>
            <person name="Sreeshan A."/>
            <person name="Augustine A."/>
        </authorList>
    </citation>
    <scope>NUCLEOTIDE SEQUENCE</scope>
    <source>
        <tissue evidence="1">Leaf</tissue>
    </source>
</reference>
<proteinExistence type="predicted"/>
<accession>A0A2P2R3M4</accession>
<organism evidence="1">
    <name type="scientific">Rhizophora mucronata</name>
    <name type="common">Asiatic mangrove</name>
    <dbReference type="NCBI Taxonomy" id="61149"/>
    <lineage>
        <taxon>Eukaryota</taxon>
        <taxon>Viridiplantae</taxon>
        <taxon>Streptophyta</taxon>
        <taxon>Embryophyta</taxon>
        <taxon>Tracheophyta</taxon>
        <taxon>Spermatophyta</taxon>
        <taxon>Magnoliopsida</taxon>
        <taxon>eudicotyledons</taxon>
        <taxon>Gunneridae</taxon>
        <taxon>Pentapetalae</taxon>
        <taxon>rosids</taxon>
        <taxon>fabids</taxon>
        <taxon>Malpighiales</taxon>
        <taxon>Rhizophoraceae</taxon>
        <taxon>Rhizophora</taxon>
    </lineage>
</organism>
<protein>
    <submittedName>
        <fullName evidence="1">Uncharacterized protein</fullName>
    </submittedName>
</protein>
<dbReference type="AlphaFoldDB" id="A0A2P2R3M4"/>
<evidence type="ECO:0000313" key="1">
    <source>
        <dbReference type="EMBL" id="MBX73869.1"/>
    </source>
</evidence>
<sequence length="38" mass="4381">MLCLVCPITSLSSNHYLPTAELELLEYYLAFTSNMGRW</sequence>